<evidence type="ECO:0000313" key="4">
    <source>
        <dbReference type="Proteomes" id="UP000245533"/>
    </source>
</evidence>
<evidence type="ECO:0000313" key="3">
    <source>
        <dbReference type="EMBL" id="PWN05392.1"/>
    </source>
</evidence>
<dbReference type="PANTHER" id="PTHR43861">
    <property type="entry name" value="TRANS-ACONITATE 2-METHYLTRANSFERASE-RELATED"/>
    <property type="match status" value="1"/>
</dbReference>
<evidence type="ECO:0000256" key="1">
    <source>
        <dbReference type="ARBA" id="ARBA00022679"/>
    </source>
</evidence>
<dbReference type="Gene3D" id="3.40.50.150">
    <property type="entry name" value="Vaccinia Virus protein VP39"/>
    <property type="match status" value="1"/>
</dbReference>
<dbReference type="EMBL" id="QGGB01000010">
    <property type="protein sequence ID" value="PWN05392.1"/>
    <property type="molecule type" value="Genomic_DNA"/>
</dbReference>
<dbReference type="Gene3D" id="2.20.25.110">
    <property type="entry name" value="S-adenosyl-L-methionine-dependent methyltransferases"/>
    <property type="match status" value="1"/>
</dbReference>
<dbReference type="InterPro" id="IPR041698">
    <property type="entry name" value="Methyltransf_25"/>
</dbReference>
<sequence>MSWFEDWFDTPLYEVLYANRNEEEASKMAALIGKEVPVKEYPEILDLGCGRGRHSIALAEMGYRVTGLDLSGEAVRKARQKATQKNLQNVSFRTGDMRTPLNTSFDAVVNLFTTFGYFLEDEENLRVIESAGTMLRPGGMFLIDFLNADYVKSHLVPEESGSYDEMNYKISREIKDGMVYKTIRFEGGSLTEPVDYMERVKLYGLGWFKRAFREKGFTLLKTYGDYDGNAYGGSENPRLIMIASK</sequence>
<dbReference type="Proteomes" id="UP000245533">
    <property type="component" value="Unassembled WGS sequence"/>
</dbReference>
<comment type="caution">
    <text evidence="3">The sequence shown here is derived from an EMBL/GenBank/DDBJ whole genome shotgun (WGS) entry which is preliminary data.</text>
</comment>
<dbReference type="RefSeq" id="WP_109647948.1">
    <property type="nucleotide sequence ID" value="NZ_QGGB01000010.1"/>
</dbReference>
<feature type="domain" description="Methyltransferase" evidence="2">
    <location>
        <begin position="44"/>
        <end position="139"/>
    </location>
</feature>
<dbReference type="OrthoDB" id="9811589at2"/>
<dbReference type="GO" id="GO:0008168">
    <property type="term" value="F:methyltransferase activity"/>
    <property type="evidence" value="ECO:0007669"/>
    <property type="project" value="UniProtKB-KW"/>
</dbReference>
<organism evidence="3 4">
    <name type="scientific">Rhodohalobacter mucosus</name>
    <dbReference type="NCBI Taxonomy" id="2079485"/>
    <lineage>
        <taxon>Bacteria</taxon>
        <taxon>Pseudomonadati</taxon>
        <taxon>Balneolota</taxon>
        <taxon>Balneolia</taxon>
        <taxon>Balneolales</taxon>
        <taxon>Balneolaceae</taxon>
        <taxon>Rhodohalobacter</taxon>
    </lineage>
</organism>
<keyword evidence="3" id="KW-0489">Methyltransferase</keyword>
<evidence type="ECO:0000259" key="2">
    <source>
        <dbReference type="Pfam" id="PF13649"/>
    </source>
</evidence>
<accession>A0A316TT18</accession>
<dbReference type="Pfam" id="PF13649">
    <property type="entry name" value="Methyltransf_25"/>
    <property type="match status" value="1"/>
</dbReference>
<reference evidence="3 4" key="1">
    <citation type="submission" date="2018-05" db="EMBL/GenBank/DDBJ databases">
        <title>Rhodohalobacter halophilus gen. nov., sp. nov., a moderately halophilic member of the family Balneolaceae.</title>
        <authorList>
            <person name="Liu Z.-W."/>
        </authorList>
    </citation>
    <scope>NUCLEOTIDE SEQUENCE [LARGE SCALE GENOMIC DNA]</scope>
    <source>
        <strain evidence="3 4">8A47</strain>
    </source>
</reference>
<dbReference type="SUPFAM" id="SSF53335">
    <property type="entry name" value="S-adenosyl-L-methionine-dependent methyltransferases"/>
    <property type="match status" value="1"/>
</dbReference>
<dbReference type="InterPro" id="IPR029063">
    <property type="entry name" value="SAM-dependent_MTases_sf"/>
</dbReference>
<dbReference type="GO" id="GO:0032259">
    <property type="term" value="P:methylation"/>
    <property type="evidence" value="ECO:0007669"/>
    <property type="project" value="UniProtKB-KW"/>
</dbReference>
<keyword evidence="1 3" id="KW-0808">Transferase</keyword>
<proteinExistence type="predicted"/>
<gene>
    <name evidence="3" type="ORF">DDZ15_15105</name>
</gene>
<protein>
    <submittedName>
        <fullName evidence="3">Class I SAM-dependent methyltransferase</fullName>
    </submittedName>
</protein>
<dbReference type="CDD" id="cd02440">
    <property type="entry name" value="AdoMet_MTases"/>
    <property type="match status" value="1"/>
</dbReference>
<keyword evidence="4" id="KW-1185">Reference proteome</keyword>
<name>A0A316TT18_9BACT</name>
<dbReference type="AlphaFoldDB" id="A0A316TT18"/>